<dbReference type="Pfam" id="PF10901">
    <property type="entry name" value="DUF2690"/>
    <property type="match status" value="1"/>
</dbReference>
<protein>
    <submittedName>
        <fullName evidence="2">DUF2690 domain-containing protein</fullName>
    </submittedName>
</protein>
<name>A0ABY4MAT2_9ACTN</name>
<evidence type="ECO:0000313" key="3">
    <source>
        <dbReference type="Proteomes" id="UP000830115"/>
    </source>
</evidence>
<proteinExistence type="predicted"/>
<dbReference type="Proteomes" id="UP000830115">
    <property type="component" value="Chromosome"/>
</dbReference>
<accession>A0ABY4MAT2</accession>
<dbReference type="EMBL" id="CP086322">
    <property type="protein sequence ID" value="UQA94800.1"/>
    <property type="molecule type" value="Genomic_DNA"/>
</dbReference>
<feature type="region of interest" description="Disordered" evidence="1">
    <location>
        <begin position="1"/>
        <end position="73"/>
    </location>
</feature>
<dbReference type="InterPro" id="IPR021224">
    <property type="entry name" value="DUF2690"/>
</dbReference>
<evidence type="ECO:0000256" key="1">
    <source>
        <dbReference type="SAM" id="MobiDB-lite"/>
    </source>
</evidence>
<sequence length="241" mass="25550">MTSGTHDPAPSPPDEAPHPQTTPDDEAPPHNPPNDASTPHNPPHDASPLPNPSDPADAPDEPDPPSNASLLHRGGDRLRRIGRWLRVHAKHALVVAVVGALIPVAADQIPELFEAPPPACPGPGCDGQSPKNHGCAADVATWEPTEGEGNIARIQLRYSRKCDAVWGRILNGEPGDVVSISVVGGSSRSASIDINHDKYTDMATVGETFRVRLCAEPGGVRGHTGTWVKYCFVATERSAWN</sequence>
<keyword evidence="3" id="KW-1185">Reference proteome</keyword>
<gene>
    <name evidence="2" type="ORF">K9S39_25690</name>
</gene>
<evidence type="ECO:0000313" key="2">
    <source>
        <dbReference type="EMBL" id="UQA94800.1"/>
    </source>
</evidence>
<dbReference type="RefSeq" id="WP_248865652.1">
    <property type="nucleotide sequence ID" value="NZ_CP086322.1"/>
</dbReference>
<organism evidence="2 3">
    <name type="scientific">Streptomyces halobius</name>
    <dbReference type="NCBI Taxonomy" id="2879846"/>
    <lineage>
        <taxon>Bacteria</taxon>
        <taxon>Bacillati</taxon>
        <taxon>Actinomycetota</taxon>
        <taxon>Actinomycetes</taxon>
        <taxon>Kitasatosporales</taxon>
        <taxon>Streptomycetaceae</taxon>
        <taxon>Streptomyces</taxon>
    </lineage>
</organism>
<reference evidence="2" key="1">
    <citation type="submission" date="2021-10" db="EMBL/GenBank/DDBJ databases">
        <title>Streptomyces nigrumlapis sp.nov.,an antimicrobial producing actinobacterium isolated from Black Gobi rocks.</title>
        <authorList>
            <person name="Wen Y."/>
            <person name="Zhang W."/>
            <person name="Liu X.G."/>
        </authorList>
    </citation>
    <scope>NUCLEOTIDE SEQUENCE</scope>
    <source>
        <strain evidence="2">ST13-2-2</strain>
    </source>
</reference>